<comment type="subunit">
    <text evidence="7">Monomer. Binds directly to the core enzyme of the DNA-dependent RNA polymerase and to nascent RNA.</text>
</comment>
<evidence type="ECO:0000256" key="1">
    <source>
        <dbReference type="ARBA" id="ARBA00022472"/>
    </source>
</evidence>
<sequence>MDNQAFIESVAEFREIKNINKATLMAILEDSLRLVLRRKYGTDENFDIIVNPDKGDLQIFHNRVVVEDDELEDEGAEISLTEARKIEPDYEVGEDVSEEIFIKDLGRRAILTLSQHLKSKIVEHDNANIYEKFKELEGEIVNGEVHHIRKSHVIIVDDEQNEMVLPKEQQIPSDFFKKGENIRGVVHEVVLRGNKPQVIISRTSPVFMERLFEQEIPEVFDGLITIKRVARIPGEKAKVAVESYDDRIDPVGACVGMRGSRIHAIVRELRNENIDVVNYTTNLELFVQRTLAPAHINRVEVNQDKNQVSVYVDTEEVSKAIGAKGSNVRLASKLVGMEIDVYRDVPQDEDVELSEFNDEIEQYIIDEFKKIGLDTAKSVLEQDVKDLVERVDLEEETILHVIEVLREEFKD</sequence>
<dbReference type="PROSITE" id="PS50084">
    <property type="entry name" value="KH_TYPE_1"/>
    <property type="match status" value="1"/>
</dbReference>
<keyword evidence="5 7" id="KW-0805">Transcription regulation</keyword>
<keyword evidence="6 7" id="KW-0804">Transcription</keyword>
<comment type="subcellular location">
    <subcellularLocation>
        <location evidence="7">Cytoplasm</location>
    </subcellularLocation>
</comment>
<dbReference type="Pfam" id="PF26594">
    <property type="entry name" value="KH_NusA_2nd"/>
    <property type="match status" value="1"/>
</dbReference>
<dbReference type="Gene3D" id="3.30.1480.10">
    <property type="entry name" value="NusA, N-terminal domain"/>
    <property type="match status" value="1"/>
</dbReference>
<dbReference type="InterPro" id="IPR030842">
    <property type="entry name" value="TF_NusA_bacterial"/>
</dbReference>
<dbReference type="SUPFAM" id="SSF54814">
    <property type="entry name" value="Prokaryotic type KH domain (KH-domain type II)"/>
    <property type="match status" value="2"/>
</dbReference>
<dbReference type="InterPro" id="IPR009019">
    <property type="entry name" value="KH_sf_prok-type"/>
</dbReference>
<dbReference type="HAMAP" id="MF_00945_B">
    <property type="entry name" value="NusA_B"/>
    <property type="match status" value="1"/>
</dbReference>
<evidence type="ECO:0000313" key="10">
    <source>
        <dbReference type="Proteomes" id="UP000006051"/>
    </source>
</evidence>
<dbReference type="InterPro" id="IPR012340">
    <property type="entry name" value="NA-bd_OB-fold"/>
</dbReference>
<comment type="function">
    <text evidence="7">Participates in both transcription termination and antitermination.</text>
</comment>
<dbReference type="FunFam" id="3.30.300.20:FF:000002">
    <property type="entry name" value="Transcription termination/antitermination protein NusA"/>
    <property type="match status" value="1"/>
</dbReference>
<gene>
    <name evidence="7" type="primary">nusA</name>
    <name evidence="9" type="ordered locus">Ornrh_0997</name>
</gene>
<dbReference type="InterPro" id="IPR010213">
    <property type="entry name" value="TF_NusA"/>
</dbReference>
<evidence type="ECO:0000256" key="5">
    <source>
        <dbReference type="ARBA" id="ARBA00023015"/>
    </source>
</evidence>
<accession>I3ZZQ5</accession>
<dbReference type="InterPro" id="IPR015946">
    <property type="entry name" value="KH_dom-like_a/b"/>
</dbReference>
<feature type="domain" description="K Homology" evidence="8">
    <location>
        <begin position="233"/>
        <end position="306"/>
    </location>
</feature>
<dbReference type="Gene3D" id="2.40.50.140">
    <property type="entry name" value="Nucleic acid-binding proteins"/>
    <property type="match status" value="1"/>
</dbReference>
<dbReference type="SUPFAM" id="SSF50249">
    <property type="entry name" value="Nucleic acid-binding proteins"/>
    <property type="match status" value="1"/>
</dbReference>
<protein>
    <recommendedName>
        <fullName evidence="7">Transcription termination/antitermination protein NusA</fullName>
    </recommendedName>
</protein>
<dbReference type="GO" id="GO:0005829">
    <property type="term" value="C:cytosol"/>
    <property type="evidence" value="ECO:0007669"/>
    <property type="project" value="TreeGrafter"/>
</dbReference>
<dbReference type="InterPro" id="IPR004087">
    <property type="entry name" value="KH_dom"/>
</dbReference>
<dbReference type="GO" id="GO:0003700">
    <property type="term" value="F:DNA-binding transcription factor activity"/>
    <property type="evidence" value="ECO:0007669"/>
    <property type="project" value="InterPro"/>
</dbReference>
<dbReference type="CDD" id="cd02134">
    <property type="entry name" value="KH-II_NusA_rpt1"/>
    <property type="match status" value="1"/>
</dbReference>
<dbReference type="InterPro" id="IPR058582">
    <property type="entry name" value="KH_NusA_2nd"/>
</dbReference>
<evidence type="ECO:0000256" key="3">
    <source>
        <dbReference type="ARBA" id="ARBA00022814"/>
    </source>
</evidence>
<dbReference type="NCBIfam" id="TIGR01953">
    <property type="entry name" value="NusA"/>
    <property type="match status" value="1"/>
</dbReference>
<dbReference type="CDD" id="cd04455">
    <property type="entry name" value="S1_NusA"/>
    <property type="match status" value="1"/>
</dbReference>
<dbReference type="InterPro" id="IPR036555">
    <property type="entry name" value="NusA_N_sf"/>
</dbReference>
<dbReference type="SUPFAM" id="SSF69705">
    <property type="entry name" value="Transcription factor NusA, N-terminal domain"/>
    <property type="match status" value="1"/>
</dbReference>
<dbReference type="PANTHER" id="PTHR22648:SF0">
    <property type="entry name" value="TRANSCRIPTION TERMINATION_ANTITERMINATION PROTEIN NUSA"/>
    <property type="match status" value="1"/>
</dbReference>
<dbReference type="Pfam" id="PF13184">
    <property type="entry name" value="KH_NusA_1st"/>
    <property type="match status" value="1"/>
</dbReference>
<dbReference type="GO" id="GO:0031564">
    <property type="term" value="P:transcription antitermination"/>
    <property type="evidence" value="ECO:0007669"/>
    <property type="project" value="UniProtKB-UniRule"/>
</dbReference>
<keyword evidence="4 7" id="KW-0694">RNA-binding</keyword>
<name>I3ZZQ5_ORNRL</name>
<dbReference type="PATRIC" id="fig|867902.3.peg.985"/>
<reference evidence="9 10" key="1">
    <citation type="submission" date="2012-06" db="EMBL/GenBank/DDBJ databases">
        <title>The complete genome of Ornithobacterium rhinotracheale DSM 15997.</title>
        <authorList>
            <consortium name="US DOE Joint Genome Institute (JGI-PGF)"/>
            <person name="Lucas S."/>
            <person name="Copeland A."/>
            <person name="Lapidus A."/>
            <person name="Goodwin L."/>
            <person name="Pitluck S."/>
            <person name="Peters L."/>
            <person name="Mikhailova N."/>
            <person name="Teshima H."/>
            <person name="Kyrpides N."/>
            <person name="Mavromatis K."/>
            <person name="Pagani I."/>
            <person name="Ivanova N."/>
            <person name="Ovchinnikova G."/>
            <person name="Zeytun A."/>
            <person name="Detter J.C."/>
            <person name="Han C."/>
            <person name="Land M."/>
            <person name="Hauser L."/>
            <person name="Markowitz V."/>
            <person name="Cheng J.-F."/>
            <person name="Hugenholtz P."/>
            <person name="Woyke T."/>
            <person name="Wu D."/>
            <person name="Lang E."/>
            <person name="Kopitz M."/>
            <person name="Brambilla E."/>
            <person name="Klenk H.-P."/>
            <person name="Eisen J.A."/>
        </authorList>
    </citation>
    <scope>NUCLEOTIDE SEQUENCE [LARGE SCALE GENOMIC DNA]</scope>
    <source>
        <strain evidence="10">ATCC 51463 / DSM 15997 / CCUG 23171 / LMG 9086</strain>
    </source>
</reference>
<evidence type="ECO:0000256" key="4">
    <source>
        <dbReference type="ARBA" id="ARBA00022884"/>
    </source>
</evidence>
<dbReference type="InterPro" id="IPR025249">
    <property type="entry name" value="TF_NusA_KH_1st"/>
</dbReference>
<evidence type="ECO:0000313" key="9">
    <source>
        <dbReference type="EMBL" id="AFL97189.1"/>
    </source>
</evidence>
<dbReference type="Proteomes" id="UP000006051">
    <property type="component" value="Chromosome"/>
</dbReference>
<dbReference type="KEGG" id="orh:Ornrh_0997"/>
<proteinExistence type="inferred from homology"/>
<keyword evidence="3 7" id="KW-0889">Transcription antitermination</keyword>
<evidence type="ECO:0000256" key="7">
    <source>
        <dbReference type="HAMAP-Rule" id="MF_00945"/>
    </source>
</evidence>
<keyword evidence="1 7" id="KW-0806">Transcription termination</keyword>
<dbReference type="GO" id="GO:0006353">
    <property type="term" value="P:DNA-templated transcription termination"/>
    <property type="evidence" value="ECO:0007669"/>
    <property type="project" value="UniProtKB-UniRule"/>
</dbReference>
<evidence type="ECO:0000256" key="2">
    <source>
        <dbReference type="ARBA" id="ARBA00022490"/>
    </source>
</evidence>
<keyword evidence="10" id="KW-1185">Reference proteome</keyword>
<dbReference type="InterPro" id="IPR013735">
    <property type="entry name" value="TF_NusA_N"/>
</dbReference>
<evidence type="ECO:0000259" key="8">
    <source>
        <dbReference type="SMART" id="SM00322"/>
    </source>
</evidence>
<dbReference type="GeneID" id="97257698"/>
<organism evidence="9 10">
    <name type="scientific">Ornithobacterium rhinotracheale (strain ATCC 51463 / DSM 15997 / CCUG 23171 / CIP 104009 / LMG 9086)</name>
    <dbReference type="NCBI Taxonomy" id="867902"/>
    <lineage>
        <taxon>Bacteria</taxon>
        <taxon>Pseudomonadati</taxon>
        <taxon>Bacteroidota</taxon>
        <taxon>Flavobacteriia</taxon>
        <taxon>Flavobacteriales</taxon>
        <taxon>Weeksellaceae</taxon>
        <taxon>Ornithobacterium</taxon>
    </lineage>
</organism>
<keyword evidence="2 7" id="KW-0963">Cytoplasm</keyword>
<dbReference type="AlphaFoldDB" id="I3ZZQ5"/>
<dbReference type="Gene3D" id="3.30.300.20">
    <property type="match status" value="2"/>
</dbReference>
<dbReference type="SMART" id="SM00322">
    <property type="entry name" value="KH"/>
    <property type="match status" value="2"/>
</dbReference>
<dbReference type="STRING" id="867902.Ornrh_0997"/>
<dbReference type="CDD" id="cd22529">
    <property type="entry name" value="KH-II_NusA_rpt2"/>
    <property type="match status" value="1"/>
</dbReference>
<dbReference type="EMBL" id="CP003283">
    <property type="protein sequence ID" value="AFL97189.1"/>
    <property type="molecule type" value="Genomic_DNA"/>
</dbReference>
<dbReference type="GeneID" id="71569281"/>
<comment type="similarity">
    <text evidence="7">Belongs to the NusA family.</text>
</comment>
<dbReference type="Pfam" id="PF08529">
    <property type="entry name" value="NusA_N"/>
    <property type="match status" value="1"/>
</dbReference>
<dbReference type="eggNOG" id="COG0195">
    <property type="taxonomic scope" value="Bacteria"/>
</dbReference>
<evidence type="ECO:0000256" key="6">
    <source>
        <dbReference type="ARBA" id="ARBA00023163"/>
    </source>
</evidence>
<feature type="domain" description="K Homology" evidence="8">
    <location>
        <begin position="307"/>
        <end position="385"/>
    </location>
</feature>
<dbReference type="GO" id="GO:0003723">
    <property type="term" value="F:RNA binding"/>
    <property type="evidence" value="ECO:0007669"/>
    <property type="project" value="UniProtKB-UniRule"/>
</dbReference>
<dbReference type="RefSeq" id="WP_014790790.1">
    <property type="nucleotide sequence ID" value="NC_018016.1"/>
</dbReference>
<dbReference type="PANTHER" id="PTHR22648">
    <property type="entry name" value="TRANSCRIPTION TERMINATION FACTOR NUSA"/>
    <property type="match status" value="1"/>
</dbReference>
<dbReference type="HOGENOM" id="CLU_029242_2_2_10"/>